<feature type="region of interest" description="Disordered" evidence="1">
    <location>
        <begin position="192"/>
        <end position="215"/>
    </location>
</feature>
<name>A0ABP0QTL5_9DINO</name>
<evidence type="ECO:0000313" key="3">
    <source>
        <dbReference type="Proteomes" id="UP001642464"/>
    </source>
</evidence>
<feature type="non-terminal residue" evidence="2">
    <location>
        <position position="1"/>
    </location>
</feature>
<dbReference type="EMBL" id="CAXAMM010040205">
    <property type="protein sequence ID" value="CAK9091650.1"/>
    <property type="molecule type" value="Genomic_DNA"/>
</dbReference>
<proteinExistence type="predicted"/>
<accession>A0ABP0QTL5</accession>
<protein>
    <submittedName>
        <fullName evidence="2">Uncharacterized protein</fullName>
    </submittedName>
</protein>
<sequence>NFPVPLPGEEQILWAIQDVDQPETRQLLPDWVAMPLVTQLLKWTSDKAQWDAKIAARQNGKLPPAMNRKYQAWQDQHQEKRMLYNKAKQILLTPEAHTDLDALKKIRKQLFLVTLKFADDISQIRLETSNGASRQLVALRGQPCQSPPPAPDFLLANQIPMGDLKDFSMQNAEEEAPSGAEDQELDMLLSEDQLRAMEDDGVPEEQEHPNVQKVSEFSATDLMEIMATSDDEAVLSAPKHSR</sequence>
<evidence type="ECO:0000256" key="1">
    <source>
        <dbReference type="SAM" id="MobiDB-lite"/>
    </source>
</evidence>
<organism evidence="2 3">
    <name type="scientific">Durusdinium trenchii</name>
    <dbReference type="NCBI Taxonomy" id="1381693"/>
    <lineage>
        <taxon>Eukaryota</taxon>
        <taxon>Sar</taxon>
        <taxon>Alveolata</taxon>
        <taxon>Dinophyceae</taxon>
        <taxon>Suessiales</taxon>
        <taxon>Symbiodiniaceae</taxon>
        <taxon>Durusdinium</taxon>
    </lineage>
</organism>
<dbReference type="Proteomes" id="UP001642464">
    <property type="component" value="Unassembled WGS sequence"/>
</dbReference>
<evidence type="ECO:0000313" key="2">
    <source>
        <dbReference type="EMBL" id="CAK9091650.1"/>
    </source>
</evidence>
<comment type="caution">
    <text evidence="2">The sequence shown here is derived from an EMBL/GenBank/DDBJ whole genome shotgun (WGS) entry which is preliminary data.</text>
</comment>
<feature type="non-terminal residue" evidence="2">
    <location>
        <position position="242"/>
    </location>
</feature>
<gene>
    <name evidence="2" type="ORF">SCF082_LOCUS43163</name>
</gene>
<keyword evidence="3" id="KW-1185">Reference proteome</keyword>
<reference evidence="2 3" key="1">
    <citation type="submission" date="2024-02" db="EMBL/GenBank/DDBJ databases">
        <authorList>
            <person name="Chen Y."/>
            <person name="Shah S."/>
            <person name="Dougan E. K."/>
            <person name="Thang M."/>
            <person name="Chan C."/>
        </authorList>
    </citation>
    <scope>NUCLEOTIDE SEQUENCE [LARGE SCALE GENOMIC DNA]</scope>
</reference>